<dbReference type="EMBL" id="QTUB01000001">
    <property type="protein sequence ID" value="REF28460.1"/>
    <property type="molecule type" value="Genomic_DNA"/>
</dbReference>
<dbReference type="RefSeq" id="WP_115827145.1">
    <property type="nucleotide sequence ID" value="NZ_QTUB01000001.1"/>
</dbReference>
<gene>
    <name evidence="1" type="ORF">BDD26_3367</name>
</gene>
<keyword evidence="2" id="KW-1185">Reference proteome</keyword>
<accession>A0A3D9UKL8</accession>
<sequence>MYDIPSDRLLTNSTDYYAYTNIYLKGGKNPKTMIMKPMSSTNILPETQDTPVQIFAIMFRLTLENDPSLQSKDYIELYYQVSQQGMGIDRTFNNFGHIMLIPSPLRPGSTPTFNFRLSGR</sequence>
<name>A0A3D9UKL8_9GAMM</name>
<evidence type="ECO:0000313" key="1">
    <source>
        <dbReference type="EMBL" id="REF28460.1"/>
    </source>
</evidence>
<evidence type="ECO:0000313" key="2">
    <source>
        <dbReference type="Proteomes" id="UP000256294"/>
    </source>
</evidence>
<comment type="caution">
    <text evidence="1">The sequence shown here is derived from an EMBL/GenBank/DDBJ whole genome shotgun (WGS) entry which is preliminary data.</text>
</comment>
<proteinExistence type="predicted"/>
<organism evidence="1 2">
    <name type="scientific">Xenorhabdus cabanillasii</name>
    <dbReference type="NCBI Taxonomy" id="351673"/>
    <lineage>
        <taxon>Bacteria</taxon>
        <taxon>Pseudomonadati</taxon>
        <taxon>Pseudomonadota</taxon>
        <taxon>Gammaproteobacteria</taxon>
        <taxon>Enterobacterales</taxon>
        <taxon>Morganellaceae</taxon>
        <taxon>Xenorhabdus</taxon>
    </lineage>
</organism>
<dbReference type="Proteomes" id="UP000256294">
    <property type="component" value="Unassembled WGS sequence"/>
</dbReference>
<reference evidence="1 2" key="1">
    <citation type="submission" date="2018-08" db="EMBL/GenBank/DDBJ databases">
        <title>Genomic Encyclopedia of Archaeal and Bacterial Type Strains, Phase II (KMG-II): from individual species to whole genera.</title>
        <authorList>
            <person name="Goeker M."/>
        </authorList>
    </citation>
    <scope>NUCLEOTIDE SEQUENCE [LARGE SCALE GENOMIC DNA]</scope>
    <source>
        <strain evidence="1 2">DSM 17905</strain>
    </source>
</reference>
<protein>
    <submittedName>
        <fullName evidence="1">Uncharacterized protein</fullName>
    </submittedName>
</protein>
<dbReference type="AlphaFoldDB" id="A0A3D9UKL8"/>